<dbReference type="SUPFAM" id="SSF49599">
    <property type="entry name" value="TRAF domain-like"/>
    <property type="match status" value="1"/>
</dbReference>
<evidence type="ECO:0000259" key="1">
    <source>
        <dbReference type="PROSITE" id="PS50097"/>
    </source>
</evidence>
<keyword evidence="4" id="KW-1185">Reference proteome</keyword>
<dbReference type="InterPro" id="IPR052664">
    <property type="entry name" value="BTB-MATH_domain_protein"/>
</dbReference>
<dbReference type="InterPro" id="IPR008974">
    <property type="entry name" value="TRAF-like"/>
</dbReference>
<dbReference type="PROSITE" id="PS50144">
    <property type="entry name" value="MATH"/>
    <property type="match status" value="1"/>
</dbReference>
<gene>
    <name evidence="3 5" type="primary">bath-31</name>
    <name evidence="3" type="ORF">CELE_F12E12.4</name>
    <name evidence="5" type="ORF">F12E12.4</name>
</gene>
<dbReference type="RefSeq" id="NP_494635.1">
    <property type="nucleotide sequence ID" value="NM_062234.6"/>
</dbReference>
<evidence type="ECO:0000313" key="3">
    <source>
        <dbReference type="EMBL" id="CCD67482.1"/>
    </source>
</evidence>
<dbReference type="InterPro" id="IPR011333">
    <property type="entry name" value="SKP1/BTB/POZ_sf"/>
</dbReference>
<dbReference type="PROSITE" id="PS50097">
    <property type="entry name" value="BTB"/>
    <property type="match status" value="1"/>
</dbReference>
<dbReference type="STRING" id="6239.F12E12.4.1"/>
<dbReference type="Gene3D" id="2.60.210.10">
    <property type="entry name" value="Apoptosis, Tumor Necrosis Factor Receptor Associated Protein 2, Chain A"/>
    <property type="match status" value="1"/>
</dbReference>
<dbReference type="FunCoup" id="Q9BLC3">
    <property type="interactions" value="20"/>
</dbReference>
<proteinExistence type="predicted"/>
<dbReference type="InterPro" id="IPR000210">
    <property type="entry name" value="BTB/POZ_dom"/>
</dbReference>
<protein>
    <submittedName>
        <fullName evidence="3">BTB domain-containing protein</fullName>
    </submittedName>
</protein>
<dbReference type="Pfam" id="PF00917">
    <property type="entry name" value="MATH"/>
    <property type="match status" value="1"/>
</dbReference>
<dbReference type="CTD" id="173717"/>
<dbReference type="AlphaFoldDB" id="Q9BLC3"/>
<reference evidence="3 4" key="1">
    <citation type="journal article" date="1998" name="Science">
        <title>Genome sequence of the nematode C. elegans: a platform for investigating biology.</title>
        <authorList>
            <consortium name="The C. elegans sequencing consortium"/>
            <person name="Sulson J.E."/>
            <person name="Waterston R."/>
        </authorList>
    </citation>
    <scope>NUCLEOTIDE SEQUENCE [LARGE SCALE GENOMIC DNA]</scope>
    <source>
        <strain evidence="3 4">Bristol N2</strain>
    </source>
</reference>
<dbReference type="OrthoDB" id="437903at2759"/>
<dbReference type="SMART" id="SM00061">
    <property type="entry name" value="MATH"/>
    <property type="match status" value="1"/>
</dbReference>
<dbReference type="GeneID" id="173717"/>
<evidence type="ECO:0000259" key="2">
    <source>
        <dbReference type="PROSITE" id="PS50144"/>
    </source>
</evidence>
<dbReference type="UCSC" id="F12E12.4">
    <property type="organism name" value="c. elegans"/>
</dbReference>
<dbReference type="AGR" id="WB:WBGene00017405"/>
<dbReference type="Bgee" id="WBGene00017405">
    <property type="expression patterns" value="Expressed in embryo and 2 other cell types or tissues"/>
</dbReference>
<dbReference type="Gene3D" id="3.30.710.10">
    <property type="entry name" value="Potassium Channel Kv1.1, Chain A"/>
    <property type="match status" value="1"/>
</dbReference>
<accession>Q9BLC3</accession>
<dbReference type="KEGG" id="cel:CELE_F12E12.4"/>
<dbReference type="InterPro" id="IPR002083">
    <property type="entry name" value="MATH/TRAF_dom"/>
</dbReference>
<dbReference type="PANTHER" id="PTHR22743:SF165">
    <property type="entry name" value="BTB AND MATH DOMAIN CONTAINING-RELATED"/>
    <property type="match status" value="1"/>
</dbReference>
<dbReference type="PaxDb" id="6239-F12E12.4"/>
<feature type="domain" description="BTB" evidence="1">
    <location>
        <begin position="151"/>
        <end position="210"/>
    </location>
</feature>
<dbReference type="SUPFAM" id="SSF54695">
    <property type="entry name" value="POZ domain"/>
    <property type="match status" value="1"/>
</dbReference>
<dbReference type="EMBL" id="BX284602">
    <property type="protein sequence ID" value="CCD67482.1"/>
    <property type="molecule type" value="Genomic_DNA"/>
</dbReference>
<dbReference type="HOGENOM" id="CLU_051249_1_0_1"/>
<dbReference type="SMR" id="Q9BLC3"/>
<name>Q9BLC3_CAEEL</name>
<feature type="domain" description="MATH" evidence="2">
    <location>
        <begin position="7"/>
        <end position="125"/>
    </location>
</feature>
<dbReference type="WormBase" id="F12E12.4">
    <property type="protein sequence ID" value="CE26807"/>
    <property type="gene ID" value="WBGene00017405"/>
    <property type="gene designation" value="bath-31"/>
</dbReference>
<dbReference type="Pfam" id="PF00651">
    <property type="entry name" value="BTB"/>
    <property type="match status" value="1"/>
</dbReference>
<dbReference type="eggNOG" id="ENOG502TJPF">
    <property type="taxonomic scope" value="Eukaryota"/>
</dbReference>
<dbReference type="CDD" id="cd00121">
    <property type="entry name" value="MATH"/>
    <property type="match status" value="1"/>
</dbReference>
<dbReference type="Proteomes" id="UP000001940">
    <property type="component" value="Chromosome II"/>
</dbReference>
<sequence>MLVITKEFVSTYTIKAISNFKPDTTYCSEVKEYYYIPWKLHVNRRTDQLEVYLSCDQLGTIWSVQANVEVKLRSPNESPHCKTATVNFNSEKPKENSWGWKQFADWEKVAKNFVIEDALHFKVHVQILNASGFKGRDPVLKFDNESMGELSDVVLVVDEQRFHVLRKHLALQCSYFKSLFFGSFGESKKSEVTLSGIDPEAFQAFLEVLYLEDSIDDNTVEGILQLADMYDSRAVIGKCEKFLYKESEKSGKKKLELAIRYKLEKLEIHCCNTIKTIQDVRSIIAGNIDEMSPFLMKRVLKRVLEV</sequence>
<dbReference type="CDD" id="cd18186">
    <property type="entry name" value="BTB_POZ_ZBTB_KLHL-like"/>
    <property type="match status" value="1"/>
</dbReference>
<dbReference type="InParanoid" id="Q9BLC3"/>
<dbReference type="PhylomeDB" id="Q9BLC3"/>
<dbReference type="OMA" id="AFICCEN"/>
<evidence type="ECO:0000313" key="5">
    <source>
        <dbReference type="WormBase" id="F12E12.4"/>
    </source>
</evidence>
<organism evidence="3 4">
    <name type="scientific">Caenorhabditis elegans</name>
    <dbReference type="NCBI Taxonomy" id="6239"/>
    <lineage>
        <taxon>Eukaryota</taxon>
        <taxon>Metazoa</taxon>
        <taxon>Ecdysozoa</taxon>
        <taxon>Nematoda</taxon>
        <taxon>Chromadorea</taxon>
        <taxon>Rhabditida</taxon>
        <taxon>Rhabditina</taxon>
        <taxon>Rhabditomorpha</taxon>
        <taxon>Rhabditoidea</taxon>
        <taxon>Rhabditidae</taxon>
        <taxon>Peloderinae</taxon>
        <taxon>Caenorhabditis</taxon>
    </lineage>
</organism>
<dbReference type="SMART" id="SM00225">
    <property type="entry name" value="BTB"/>
    <property type="match status" value="1"/>
</dbReference>
<evidence type="ECO:0000313" key="4">
    <source>
        <dbReference type="Proteomes" id="UP000001940"/>
    </source>
</evidence>
<dbReference type="PANTHER" id="PTHR22743">
    <property type="entry name" value="MEPRIN/TRAF-LIKE MATH FAMILY-C.ELEGANS"/>
    <property type="match status" value="1"/>
</dbReference>